<proteinExistence type="predicted"/>
<organism evidence="2 3">
    <name type="scientific">Cavenderia fasciculata</name>
    <name type="common">Slime mold</name>
    <name type="synonym">Dictyostelium fasciculatum</name>
    <dbReference type="NCBI Taxonomy" id="261658"/>
    <lineage>
        <taxon>Eukaryota</taxon>
        <taxon>Amoebozoa</taxon>
        <taxon>Evosea</taxon>
        <taxon>Eumycetozoa</taxon>
        <taxon>Dictyostelia</taxon>
        <taxon>Acytosteliales</taxon>
        <taxon>Cavenderiaceae</taxon>
        <taxon>Cavenderia</taxon>
    </lineage>
</organism>
<protein>
    <submittedName>
        <fullName evidence="2">Uncharacterized protein</fullName>
    </submittedName>
</protein>
<evidence type="ECO:0000313" key="2">
    <source>
        <dbReference type="EMBL" id="EGG24673.1"/>
    </source>
</evidence>
<dbReference type="OMA" id="YQGESAK"/>
<gene>
    <name evidence="2" type="ORF">DFA_02917</name>
</gene>
<name>F4PIU4_CACFS</name>
<dbReference type="RefSeq" id="XP_004362524.1">
    <property type="nucleotide sequence ID" value="XM_004362467.1"/>
</dbReference>
<dbReference type="GeneID" id="14876720"/>
<sequence>MDMLTEQSKTYRDVTEMEMDALRKELLELRDTHGKAGDQLRDCKTAIQALQSSNREKEDKIQYYKQSVESNNLVVEIQHKNLQNLKQDQNSKQSQIDALSNTIEQSTKTIQNITEQQNQLSEQQKGEIQNKTAELSQVNSAYQGESAKLKDQTVQLNSLSSLLRSQMKAFETSQNLQKDLSSTEQKKLLLLLQDLENGLNKASQTITEQSNQNNTLRKELEESKKYKEEQSQLNQQISMMKDRLINSENQLIDRECENTLLQDKLKMWEEEIKIKDAKLGLLETNVKEVRAEYENGMAFSRELTNPTNAASNKKLNRKSKALSAEEQFENMRESSIAHQTHNAFLNLQLQRLENEMRQQEKVYSETIQRIKRDLQQRNQQNIAFMKQQAGDEVVLKLQEVTATFENLKKKYFVSLVVAAKLQHSMMGDICNVDAYEMYEQAQSEHVLDQDQWPNWVAENISKKK</sequence>
<dbReference type="Proteomes" id="UP000007797">
    <property type="component" value="Unassembled WGS sequence"/>
</dbReference>
<feature type="coiled-coil region" evidence="1">
    <location>
        <begin position="12"/>
        <end position="123"/>
    </location>
</feature>
<keyword evidence="1" id="KW-0175">Coiled coil</keyword>
<reference evidence="3" key="1">
    <citation type="journal article" date="2011" name="Genome Res.">
        <title>Phylogeny-wide analysis of social amoeba genomes highlights ancient origins for complex intercellular communication.</title>
        <authorList>
            <person name="Heidel A.J."/>
            <person name="Lawal H.M."/>
            <person name="Felder M."/>
            <person name="Schilde C."/>
            <person name="Helps N.R."/>
            <person name="Tunggal B."/>
            <person name="Rivero F."/>
            <person name="John U."/>
            <person name="Schleicher M."/>
            <person name="Eichinger L."/>
            <person name="Platzer M."/>
            <person name="Noegel A.A."/>
            <person name="Schaap P."/>
            <person name="Gloeckner G."/>
        </authorList>
    </citation>
    <scope>NUCLEOTIDE SEQUENCE [LARGE SCALE GENOMIC DNA]</scope>
    <source>
        <strain evidence="3">SH3</strain>
    </source>
</reference>
<accession>F4PIU4</accession>
<dbReference type="EMBL" id="GL883006">
    <property type="protein sequence ID" value="EGG24673.1"/>
    <property type="molecule type" value="Genomic_DNA"/>
</dbReference>
<evidence type="ECO:0000313" key="3">
    <source>
        <dbReference type="Proteomes" id="UP000007797"/>
    </source>
</evidence>
<feature type="coiled-coil region" evidence="1">
    <location>
        <begin position="192"/>
        <end position="250"/>
    </location>
</feature>
<feature type="coiled-coil region" evidence="1">
    <location>
        <begin position="342"/>
        <end position="369"/>
    </location>
</feature>
<evidence type="ECO:0000256" key="1">
    <source>
        <dbReference type="SAM" id="Coils"/>
    </source>
</evidence>
<dbReference type="AlphaFoldDB" id="F4PIU4"/>
<keyword evidence="3" id="KW-1185">Reference proteome</keyword>
<dbReference type="KEGG" id="dfa:DFA_02917"/>